<accession>A0A918XS19</accession>
<dbReference type="EMBL" id="BMZS01000005">
    <property type="protein sequence ID" value="GHD50518.1"/>
    <property type="molecule type" value="Genomic_DNA"/>
</dbReference>
<reference evidence="2" key="2">
    <citation type="submission" date="2020-09" db="EMBL/GenBank/DDBJ databases">
        <authorList>
            <person name="Sun Q."/>
            <person name="Kim S."/>
        </authorList>
    </citation>
    <scope>NUCLEOTIDE SEQUENCE</scope>
    <source>
        <strain evidence="2">KCTC 42651</strain>
    </source>
</reference>
<evidence type="ECO:0000259" key="1">
    <source>
        <dbReference type="Pfam" id="PF12973"/>
    </source>
</evidence>
<organism evidence="2 3">
    <name type="scientific">Thalassobaculum fulvum</name>
    <dbReference type="NCBI Taxonomy" id="1633335"/>
    <lineage>
        <taxon>Bacteria</taxon>
        <taxon>Pseudomonadati</taxon>
        <taxon>Pseudomonadota</taxon>
        <taxon>Alphaproteobacteria</taxon>
        <taxon>Rhodospirillales</taxon>
        <taxon>Thalassobaculaceae</taxon>
        <taxon>Thalassobaculum</taxon>
    </lineage>
</organism>
<protein>
    <submittedName>
        <fullName evidence="2">Cupin</fullName>
    </submittedName>
</protein>
<dbReference type="CDD" id="cd02237">
    <property type="entry name" value="cupin_DAD_ChrR"/>
    <property type="match status" value="1"/>
</dbReference>
<name>A0A918XS19_9PROT</name>
<dbReference type="RefSeq" id="WP_189989736.1">
    <property type="nucleotide sequence ID" value="NZ_BMZS01000005.1"/>
</dbReference>
<dbReference type="InterPro" id="IPR014710">
    <property type="entry name" value="RmlC-like_jellyroll"/>
</dbReference>
<reference evidence="2" key="1">
    <citation type="journal article" date="2014" name="Int. J. Syst. Evol. Microbiol.">
        <title>Complete genome sequence of Corynebacterium casei LMG S-19264T (=DSM 44701T), isolated from a smear-ripened cheese.</title>
        <authorList>
            <consortium name="US DOE Joint Genome Institute (JGI-PGF)"/>
            <person name="Walter F."/>
            <person name="Albersmeier A."/>
            <person name="Kalinowski J."/>
            <person name="Ruckert C."/>
        </authorList>
    </citation>
    <scope>NUCLEOTIDE SEQUENCE</scope>
    <source>
        <strain evidence="2">KCTC 42651</strain>
    </source>
</reference>
<dbReference type="Gene3D" id="2.60.120.10">
    <property type="entry name" value="Jelly Rolls"/>
    <property type="match status" value="1"/>
</dbReference>
<dbReference type="PANTHER" id="PTHR40112">
    <property type="entry name" value="H2HPP ISOMERASE"/>
    <property type="match status" value="1"/>
</dbReference>
<dbReference type="SUPFAM" id="SSF51182">
    <property type="entry name" value="RmlC-like cupins"/>
    <property type="match status" value="1"/>
</dbReference>
<dbReference type="PANTHER" id="PTHR40112:SF1">
    <property type="entry name" value="H2HPP ISOMERASE"/>
    <property type="match status" value="1"/>
</dbReference>
<sequence>MSANQNTVPEHLKSIHVRPQHMEWRKTAFEGCEMKPLYVDRETGVLTVLLRMAPGATLPDHEHVFTEQTYMLEGRLEDKEGPEKGLSVGPGEYVARPAGSRHAAWCPEGGLMVAFFQMPNKFFSEGGDVVDFLGKDWEAEWGTAYARSQKR</sequence>
<gene>
    <name evidence="2" type="ORF">GCM10017083_23840</name>
</gene>
<dbReference type="InterPro" id="IPR011051">
    <property type="entry name" value="RmlC_Cupin_sf"/>
</dbReference>
<evidence type="ECO:0000313" key="3">
    <source>
        <dbReference type="Proteomes" id="UP000630353"/>
    </source>
</evidence>
<comment type="caution">
    <text evidence="2">The sequence shown here is derived from an EMBL/GenBank/DDBJ whole genome shotgun (WGS) entry which is preliminary data.</text>
</comment>
<dbReference type="AlphaFoldDB" id="A0A918XS19"/>
<dbReference type="Proteomes" id="UP000630353">
    <property type="component" value="Unassembled WGS sequence"/>
</dbReference>
<dbReference type="InterPro" id="IPR025979">
    <property type="entry name" value="ChrR-like_cupin_dom"/>
</dbReference>
<proteinExistence type="predicted"/>
<dbReference type="InterPro" id="IPR052535">
    <property type="entry name" value="Bacilysin_H2HPP_isomerase"/>
</dbReference>
<keyword evidence="3" id="KW-1185">Reference proteome</keyword>
<evidence type="ECO:0000313" key="2">
    <source>
        <dbReference type="EMBL" id="GHD50518.1"/>
    </source>
</evidence>
<feature type="domain" description="ChrR-like cupin" evidence="1">
    <location>
        <begin position="14"/>
        <end position="117"/>
    </location>
</feature>
<dbReference type="Pfam" id="PF12973">
    <property type="entry name" value="Cupin_7"/>
    <property type="match status" value="1"/>
</dbReference>